<name>A0A1V9XQ85_9ACAR</name>
<accession>A0A1V9XQ85</accession>
<dbReference type="Proteomes" id="UP000192247">
    <property type="component" value="Unassembled WGS sequence"/>
</dbReference>
<organism evidence="1 2">
    <name type="scientific">Tropilaelaps mercedesae</name>
    <dbReference type="NCBI Taxonomy" id="418985"/>
    <lineage>
        <taxon>Eukaryota</taxon>
        <taxon>Metazoa</taxon>
        <taxon>Ecdysozoa</taxon>
        <taxon>Arthropoda</taxon>
        <taxon>Chelicerata</taxon>
        <taxon>Arachnida</taxon>
        <taxon>Acari</taxon>
        <taxon>Parasitiformes</taxon>
        <taxon>Mesostigmata</taxon>
        <taxon>Gamasina</taxon>
        <taxon>Dermanyssoidea</taxon>
        <taxon>Laelapidae</taxon>
        <taxon>Tropilaelaps</taxon>
    </lineage>
</organism>
<gene>
    <name evidence="1" type="ORF">BIW11_08277</name>
</gene>
<dbReference type="OrthoDB" id="7722975at2759"/>
<comment type="caution">
    <text evidence="1">The sequence shown here is derived from an EMBL/GenBank/DDBJ whole genome shotgun (WGS) entry which is preliminary data.</text>
</comment>
<protein>
    <submittedName>
        <fullName evidence="1">Protein 5NUC-like</fullName>
    </submittedName>
</protein>
<evidence type="ECO:0000313" key="1">
    <source>
        <dbReference type="EMBL" id="OQR75657.1"/>
    </source>
</evidence>
<proteinExistence type="predicted"/>
<keyword evidence="2" id="KW-1185">Reference proteome</keyword>
<sequence length="95" mass="10744">MFGVKAGLIGYLTPSMMRSSHVVDLGTDDRIGGLYPTMGNRRNQSFVLVVQDFWVAKYFGHIQVTFDETMGNVRSRQGMTPILLDYSIPKGKWNK</sequence>
<dbReference type="AlphaFoldDB" id="A0A1V9XQ85"/>
<dbReference type="InParanoid" id="A0A1V9XQ85"/>
<dbReference type="EMBL" id="MNPL01006023">
    <property type="protein sequence ID" value="OQR75657.1"/>
    <property type="molecule type" value="Genomic_DNA"/>
</dbReference>
<evidence type="ECO:0000313" key="2">
    <source>
        <dbReference type="Proteomes" id="UP000192247"/>
    </source>
</evidence>
<reference evidence="1 2" key="1">
    <citation type="journal article" date="2017" name="Gigascience">
        <title>Draft genome of the honey bee ectoparasitic mite, Tropilaelaps mercedesae, is shaped by the parasitic life history.</title>
        <authorList>
            <person name="Dong X."/>
            <person name="Armstrong S.D."/>
            <person name="Xia D."/>
            <person name="Makepeace B.L."/>
            <person name="Darby A.C."/>
            <person name="Kadowaki T."/>
        </authorList>
    </citation>
    <scope>NUCLEOTIDE SEQUENCE [LARGE SCALE GENOMIC DNA]</scope>
    <source>
        <strain evidence="1">Wuxi-XJTLU</strain>
    </source>
</reference>